<dbReference type="GO" id="GO:0000155">
    <property type="term" value="F:phosphorelay sensor kinase activity"/>
    <property type="evidence" value="ECO:0007669"/>
    <property type="project" value="InterPro"/>
</dbReference>
<dbReference type="InterPro" id="IPR000014">
    <property type="entry name" value="PAS"/>
</dbReference>
<dbReference type="CDD" id="cd12915">
    <property type="entry name" value="PDC2_DGC_like"/>
    <property type="match status" value="1"/>
</dbReference>
<keyword evidence="13" id="KW-0411">Iron-sulfur</keyword>
<dbReference type="CDD" id="cd00130">
    <property type="entry name" value="PAS"/>
    <property type="match status" value="1"/>
</dbReference>
<keyword evidence="7" id="KW-0963">Cytoplasm</keyword>
<dbReference type="GO" id="GO:0051539">
    <property type="term" value="F:4 iron, 4 sulfur cluster binding"/>
    <property type="evidence" value="ECO:0007669"/>
    <property type="project" value="UniProtKB-KW"/>
</dbReference>
<dbReference type="GO" id="GO:0046872">
    <property type="term" value="F:metal ion binding"/>
    <property type="evidence" value="ECO:0007669"/>
    <property type="project" value="UniProtKB-KW"/>
</dbReference>
<evidence type="ECO:0000256" key="1">
    <source>
        <dbReference type="ARBA" id="ARBA00000085"/>
    </source>
</evidence>
<dbReference type="GO" id="GO:0005737">
    <property type="term" value="C:cytoplasm"/>
    <property type="evidence" value="ECO:0007669"/>
    <property type="project" value="UniProtKB-SubCell"/>
</dbReference>
<keyword evidence="8" id="KW-0808">Transferase</keyword>
<dbReference type="PANTHER" id="PTHR24421">
    <property type="entry name" value="NITRATE/NITRITE SENSOR PROTEIN NARX-RELATED"/>
    <property type="match status" value="1"/>
</dbReference>
<evidence type="ECO:0000256" key="13">
    <source>
        <dbReference type="ARBA" id="ARBA00023014"/>
    </source>
</evidence>
<dbReference type="SUPFAM" id="SSF55874">
    <property type="entry name" value="ATPase domain of HSP90 chaperone/DNA topoisomerase II/histidine kinase"/>
    <property type="match status" value="1"/>
</dbReference>
<dbReference type="CDD" id="cd16917">
    <property type="entry name" value="HATPase_UhpB-NarQ-NarX-like"/>
    <property type="match status" value="1"/>
</dbReference>
<dbReference type="PROSITE" id="PS50109">
    <property type="entry name" value="HIS_KIN"/>
    <property type="match status" value="1"/>
</dbReference>
<dbReference type="GO" id="GO:0016020">
    <property type="term" value="C:membrane"/>
    <property type="evidence" value="ECO:0007669"/>
    <property type="project" value="InterPro"/>
</dbReference>
<evidence type="ECO:0000256" key="2">
    <source>
        <dbReference type="ARBA" id="ARBA00001966"/>
    </source>
</evidence>
<proteinExistence type="predicted"/>
<keyword evidence="9" id="KW-0479">Metal-binding</keyword>
<comment type="subcellular location">
    <subcellularLocation>
        <location evidence="3">Cytoplasm</location>
    </subcellularLocation>
</comment>
<evidence type="ECO:0000256" key="11">
    <source>
        <dbReference type="ARBA" id="ARBA00023004"/>
    </source>
</evidence>
<evidence type="ECO:0000256" key="8">
    <source>
        <dbReference type="ARBA" id="ARBA00022679"/>
    </source>
</evidence>
<organism evidence="20 21">
    <name type="scientific">Geomonas limicola</name>
    <dbReference type="NCBI Taxonomy" id="2740186"/>
    <lineage>
        <taxon>Bacteria</taxon>
        <taxon>Pseudomonadati</taxon>
        <taxon>Thermodesulfobacteriota</taxon>
        <taxon>Desulfuromonadia</taxon>
        <taxon>Geobacterales</taxon>
        <taxon>Geobacteraceae</taxon>
        <taxon>Geomonas</taxon>
    </lineage>
</organism>
<dbReference type="Pfam" id="PF02518">
    <property type="entry name" value="HATPase_c"/>
    <property type="match status" value="1"/>
</dbReference>
<dbReference type="InterPro" id="IPR050482">
    <property type="entry name" value="Sensor_HK_TwoCompSys"/>
</dbReference>
<keyword evidence="10" id="KW-0418">Kinase</keyword>
<evidence type="ECO:0000259" key="19">
    <source>
        <dbReference type="PROSITE" id="PS50112"/>
    </source>
</evidence>
<evidence type="ECO:0000256" key="16">
    <source>
        <dbReference type="SAM" id="Coils"/>
    </source>
</evidence>
<sequence>MSSIYRYRSLIVIGFAICNLMVIVLAWHFLQESRNQHEQYAEVVSQNLGKAIDESISGAIEKVDLSLRALVDELEEKPAWDGRRKDQIEGMLASYQRRLPGGEGIDVTDRLGRVVYRSGGVGQRGLDCLGRDFLKLLNEHPDAGLQVSVPLVDPITGHQIIVMARHYHGRDSNFGGMVCSHIRVDHFSKLLAQFDMGASGSITLYSSDLKPIAKFRGAGNGQGHAPGPVPSELASLLRSGVRRATYRSTASGSEQIVTFHRLPVAPLLVTVALASEDYLEQWRNDMVITSLLVGSFLLLSLVSAGAAFQSMSRIGRKNEKLFEVNEHLHQVIDEYQILAEELRESERRYSALFANRLNAIAHCRIVSNEQGQPVDFALLSVNQAYEEILGIRKRDVEGRTIREIYPDFDSFGFDYIGVFGKIAQLGGETQFEAFFEPTQQYLSIYAYSPQPDEFTTIITDVTERKKADEALRVSESKFRIIFDNEVYGIIIFELDTGRIIDVNRSLIRMYGYQREELLSGMLASDLSAERDSSELLVQEIEKSSSTFVPLRYHRKKDGTIFPVEIVGGAYQWNGRRVMFKLVHDISERVKAEEALKRYAQRLIVQEEDLRKEVSRELHDDIGQELTALGLNLAYIGNLLADQTRPDLRSTLEDSRQLTKEISRTVRNLMVELRPSQLEEYGLGGALRSYADQYRQRTGLEVLVDIDENIPRLTPKQEIALFRITQEALNNVAKYALANLVTVTLSREGDLLQLCITDDGQGFVPSTDNLQLTGSGWGLTIMRERAELAGGTLRLSSESGMGTTVLIEIRE</sequence>
<evidence type="ECO:0000256" key="12">
    <source>
        <dbReference type="ARBA" id="ARBA00023012"/>
    </source>
</evidence>
<evidence type="ECO:0000256" key="7">
    <source>
        <dbReference type="ARBA" id="ARBA00022490"/>
    </source>
</evidence>
<evidence type="ECO:0000256" key="15">
    <source>
        <dbReference type="ARBA" id="ARBA00030800"/>
    </source>
</evidence>
<reference evidence="21" key="1">
    <citation type="submission" date="2020-06" db="EMBL/GenBank/DDBJ databases">
        <title>Draft genomic sequecing of Geomonas sp. Red745.</title>
        <authorList>
            <person name="Itoh H."/>
            <person name="Xu Z.X."/>
            <person name="Ushijima N."/>
            <person name="Masuda Y."/>
            <person name="Shiratori Y."/>
            <person name="Senoo K."/>
        </authorList>
    </citation>
    <scope>NUCLEOTIDE SEQUENCE [LARGE SCALE GENOMIC DNA]</scope>
    <source>
        <strain evidence="21">Red745</strain>
    </source>
</reference>
<dbReference type="InterPro" id="IPR004358">
    <property type="entry name" value="Sig_transdc_His_kin-like_C"/>
</dbReference>
<keyword evidence="21" id="KW-1185">Reference proteome</keyword>
<dbReference type="InterPro" id="IPR035965">
    <property type="entry name" value="PAS-like_dom_sf"/>
</dbReference>
<feature type="coiled-coil region" evidence="16">
    <location>
        <begin position="325"/>
        <end position="355"/>
    </location>
</feature>
<dbReference type="GO" id="GO:0046983">
    <property type="term" value="F:protein dimerization activity"/>
    <property type="evidence" value="ECO:0007669"/>
    <property type="project" value="InterPro"/>
</dbReference>
<keyword evidence="11" id="KW-0408">Iron</keyword>
<dbReference type="Gene3D" id="3.30.450.20">
    <property type="entry name" value="PAS domain"/>
    <property type="match status" value="4"/>
</dbReference>
<evidence type="ECO:0000256" key="3">
    <source>
        <dbReference type="ARBA" id="ARBA00004496"/>
    </source>
</evidence>
<feature type="transmembrane region" description="Helical" evidence="17">
    <location>
        <begin position="7"/>
        <end position="30"/>
    </location>
</feature>
<dbReference type="RefSeq" id="WP_183362394.1">
    <property type="nucleotide sequence ID" value="NZ_BLXZ01000007.1"/>
</dbReference>
<evidence type="ECO:0000313" key="20">
    <source>
        <dbReference type="EMBL" id="GFO69813.1"/>
    </source>
</evidence>
<name>A0A6V8NE14_9BACT</name>
<comment type="catalytic activity">
    <reaction evidence="1">
        <text>ATP + protein L-histidine = ADP + protein N-phospho-L-histidine.</text>
        <dbReference type="EC" id="2.7.13.3"/>
    </reaction>
</comment>
<keyword evidence="16" id="KW-0175">Coiled coil</keyword>
<dbReference type="InterPro" id="IPR036890">
    <property type="entry name" value="HATPase_C_sf"/>
</dbReference>
<evidence type="ECO:0000259" key="18">
    <source>
        <dbReference type="PROSITE" id="PS50109"/>
    </source>
</evidence>
<dbReference type="EC" id="2.7.13.3" evidence="4"/>
<evidence type="ECO:0000256" key="10">
    <source>
        <dbReference type="ARBA" id="ARBA00022777"/>
    </source>
</evidence>
<dbReference type="Pfam" id="PF13426">
    <property type="entry name" value="PAS_9"/>
    <property type="match status" value="2"/>
</dbReference>
<feature type="domain" description="Histidine kinase" evidence="18">
    <location>
        <begin position="616"/>
        <end position="810"/>
    </location>
</feature>
<dbReference type="SUPFAM" id="SSF55785">
    <property type="entry name" value="PYP-like sensor domain (PAS domain)"/>
    <property type="match status" value="2"/>
</dbReference>
<evidence type="ECO:0000256" key="9">
    <source>
        <dbReference type="ARBA" id="ARBA00022723"/>
    </source>
</evidence>
<dbReference type="CDD" id="cd12914">
    <property type="entry name" value="PDC1_DGC_like"/>
    <property type="match status" value="1"/>
</dbReference>
<evidence type="ECO:0000256" key="6">
    <source>
        <dbReference type="ARBA" id="ARBA00022485"/>
    </source>
</evidence>
<evidence type="ECO:0000256" key="14">
    <source>
        <dbReference type="ARBA" id="ARBA00024827"/>
    </source>
</evidence>
<dbReference type="Gene3D" id="3.30.565.10">
    <property type="entry name" value="Histidine kinase-like ATPase, C-terminal domain"/>
    <property type="match status" value="1"/>
</dbReference>
<dbReference type="Pfam" id="PF07730">
    <property type="entry name" value="HisKA_3"/>
    <property type="match status" value="1"/>
</dbReference>
<keyword evidence="17" id="KW-0472">Membrane</keyword>
<dbReference type="NCBIfam" id="TIGR00229">
    <property type="entry name" value="sensory_box"/>
    <property type="match status" value="1"/>
</dbReference>
<comment type="function">
    <text evidence="14">Member of the two-component regulatory system NreB/NreC involved in the control of dissimilatory nitrate/nitrite reduction in response to oxygen. NreB functions as a direct oxygen sensor histidine kinase which is autophosphorylated, in the absence of oxygen, probably at the conserved histidine residue, and transfers its phosphate group probably to a conserved aspartate residue of NreC. NreB/NreC activates the expression of the nitrate (narGHJI) and nitrite (nir) reductase operons, as well as the putative nitrate transporter gene narT.</text>
</comment>
<accession>A0A6V8NE14</accession>
<dbReference type="Gene3D" id="1.20.5.1930">
    <property type="match status" value="1"/>
</dbReference>
<dbReference type="PROSITE" id="PS50112">
    <property type="entry name" value="PAS"/>
    <property type="match status" value="1"/>
</dbReference>
<dbReference type="SMART" id="SM00091">
    <property type="entry name" value="PAS"/>
    <property type="match status" value="2"/>
</dbReference>
<evidence type="ECO:0000256" key="5">
    <source>
        <dbReference type="ARBA" id="ARBA00017322"/>
    </source>
</evidence>
<dbReference type="EMBL" id="BLXZ01000007">
    <property type="protein sequence ID" value="GFO69813.1"/>
    <property type="molecule type" value="Genomic_DNA"/>
</dbReference>
<dbReference type="PANTHER" id="PTHR24421:SF58">
    <property type="entry name" value="SIGNAL TRANSDUCTION HISTIDINE-PROTEIN KINASE_PHOSPHATASE UHPB"/>
    <property type="match status" value="1"/>
</dbReference>
<dbReference type="InterPro" id="IPR011712">
    <property type="entry name" value="Sig_transdc_His_kin_sub3_dim/P"/>
</dbReference>
<comment type="caution">
    <text evidence="20">The sequence shown here is derived from an EMBL/GenBank/DDBJ whole genome shotgun (WGS) entry which is preliminary data.</text>
</comment>
<keyword evidence="17" id="KW-0812">Transmembrane</keyword>
<evidence type="ECO:0000313" key="21">
    <source>
        <dbReference type="Proteomes" id="UP000587586"/>
    </source>
</evidence>
<dbReference type="Proteomes" id="UP000587586">
    <property type="component" value="Unassembled WGS sequence"/>
</dbReference>
<dbReference type="InterPro" id="IPR005467">
    <property type="entry name" value="His_kinase_dom"/>
</dbReference>
<keyword evidence="17" id="KW-1133">Transmembrane helix</keyword>
<keyword evidence="6" id="KW-0004">4Fe-4S</keyword>
<dbReference type="InterPro" id="IPR003594">
    <property type="entry name" value="HATPase_dom"/>
</dbReference>
<evidence type="ECO:0000256" key="4">
    <source>
        <dbReference type="ARBA" id="ARBA00012438"/>
    </source>
</evidence>
<protein>
    <recommendedName>
        <fullName evidence="5">Oxygen sensor histidine kinase NreB</fullName>
        <ecNumber evidence="4">2.7.13.3</ecNumber>
    </recommendedName>
    <alternativeName>
        <fullName evidence="15">Nitrogen regulation protein B</fullName>
    </alternativeName>
</protein>
<dbReference type="SMART" id="SM00387">
    <property type="entry name" value="HATPase_c"/>
    <property type="match status" value="1"/>
</dbReference>
<comment type="cofactor">
    <cofactor evidence="2">
        <name>[4Fe-4S] cluster</name>
        <dbReference type="ChEBI" id="CHEBI:49883"/>
    </cofactor>
</comment>
<feature type="domain" description="PAS" evidence="19">
    <location>
        <begin position="474"/>
        <end position="535"/>
    </location>
</feature>
<dbReference type="AlphaFoldDB" id="A0A6V8NE14"/>
<evidence type="ECO:0000256" key="17">
    <source>
        <dbReference type="SAM" id="Phobius"/>
    </source>
</evidence>
<keyword evidence="12" id="KW-0902">Two-component regulatory system</keyword>
<dbReference type="PRINTS" id="PR00344">
    <property type="entry name" value="BCTRLSENSOR"/>
</dbReference>
<gene>
    <name evidence="20" type="ORF">GMLC_33920</name>
</gene>